<evidence type="ECO:0000259" key="3">
    <source>
        <dbReference type="Pfam" id="PF03061"/>
    </source>
</evidence>
<organism evidence="4 5">
    <name type="scientific">Rhizocola hellebori</name>
    <dbReference type="NCBI Taxonomy" id="1392758"/>
    <lineage>
        <taxon>Bacteria</taxon>
        <taxon>Bacillati</taxon>
        <taxon>Actinomycetota</taxon>
        <taxon>Actinomycetes</taxon>
        <taxon>Micromonosporales</taxon>
        <taxon>Micromonosporaceae</taxon>
        <taxon>Rhizocola</taxon>
    </lineage>
</organism>
<comment type="caution">
    <text evidence="4">The sequence shown here is derived from an EMBL/GenBank/DDBJ whole genome shotgun (WGS) entry which is preliminary data.</text>
</comment>
<dbReference type="InterPro" id="IPR052723">
    <property type="entry name" value="Acyl-CoA_thioesterase_PaaI"/>
</dbReference>
<dbReference type="InterPro" id="IPR003736">
    <property type="entry name" value="PAAI_dom"/>
</dbReference>
<dbReference type="InterPro" id="IPR029069">
    <property type="entry name" value="HotDog_dom_sf"/>
</dbReference>
<dbReference type="InterPro" id="IPR011973">
    <property type="entry name" value="PaaD"/>
</dbReference>
<dbReference type="NCBIfam" id="TIGR00369">
    <property type="entry name" value="unchar_dom_1"/>
    <property type="match status" value="1"/>
</dbReference>
<protein>
    <submittedName>
        <fullName evidence="4">Phenylacetic acid degradation protein PaaD</fullName>
    </submittedName>
</protein>
<dbReference type="Gene3D" id="3.10.129.10">
    <property type="entry name" value="Hotdog Thioesterase"/>
    <property type="match status" value="1"/>
</dbReference>
<dbReference type="NCBIfam" id="TIGR02286">
    <property type="entry name" value="PaaD"/>
    <property type="match status" value="1"/>
</dbReference>
<evidence type="ECO:0000313" key="4">
    <source>
        <dbReference type="EMBL" id="GIH03263.1"/>
    </source>
</evidence>
<proteinExistence type="inferred from homology"/>
<accession>A0A8J3Q4N5</accession>
<dbReference type="PANTHER" id="PTHR42856:SF1">
    <property type="entry name" value="ACYL-COENZYME A THIOESTERASE PAAI"/>
    <property type="match status" value="1"/>
</dbReference>
<name>A0A8J3Q4N5_9ACTN</name>
<dbReference type="RefSeq" id="WP_275412596.1">
    <property type="nucleotide sequence ID" value="NZ_BONY01000006.1"/>
</dbReference>
<gene>
    <name evidence="4" type="primary">paaI</name>
    <name evidence="4" type="ORF">Rhe02_13300</name>
</gene>
<sequence>MEAQEEQSRARAQALYQRDPTCQLLGITLEEVCPGRARVGMTVQPTMVNGHGIAHGGFLFLLADAAFAFASNTHGPVALARSAEVTFLLPVAAGESLLAEAVERTRSGLNGIYDVTVRRPDGTVIAEFRGHSVLITEAQARRLLPAKADR</sequence>
<dbReference type="CDD" id="cd03443">
    <property type="entry name" value="PaaI_thioesterase"/>
    <property type="match status" value="1"/>
</dbReference>
<dbReference type="AlphaFoldDB" id="A0A8J3Q4N5"/>
<dbReference type="SUPFAM" id="SSF54637">
    <property type="entry name" value="Thioesterase/thiol ester dehydrase-isomerase"/>
    <property type="match status" value="1"/>
</dbReference>
<evidence type="ECO:0000313" key="5">
    <source>
        <dbReference type="Proteomes" id="UP000612899"/>
    </source>
</evidence>
<keyword evidence="2" id="KW-0378">Hydrolase</keyword>
<dbReference type="GO" id="GO:0016289">
    <property type="term" value="F:acyl-CoA hydrolase activity"/>
    <property type="evidence" value="ECO:0007669"/>
    <property type="project" value="UniProtKB-ARBA"/>
</dbReference>
<dbReference type="FunFam" id="3.10.129.10:FF:000022">
    <property type="entry name" value="Phenylacetic acid degradation protein"/>
    <property type="match status" value="1"/>
</dbReference>
<keyword evidence="5" id="KW-1185">Reference proteome</keyword>
<dbReference type="Pfam" id="PF03061">
    <property type="entry name" value="4HBT"/>
    <property type="match status" value="1"/>
</dbReference>
<reference evidence="4" key="1">
    <citation type="submission" date="2021-01" db="EMBL/GenBank/DDBJ databases">
        <title>Whole genome shotgun sequence of Rhizocola hellebori NBRC 109834.</title>
        <authorList>
            <person name="Komaki H."/>
            <person name="Tamura T."/>
        </authorList>
    </citation>
    <scope>NUCLEOTIDE SEQUENCE</scope>
    <source>
        <strain evidence="4">NBRC 109834</strain>
    </source>
</reference>
<evidence type="ECO:0000256" key="2">
    <source>
        <dbReference type="ARBA" id="ARBA00022801"/>
    </source>
</evidence>
<dbReference type="PANTHER" id="PTHR42856">
    <property type="entry name" value="ACYL-COENZYME A THIOESTERASE PAAI"/>
    <property type="match status" value="1"/>
</dbReference>
<evidence type="ECO:0000256" key="1">
    <source>
        <dbReference type="ARBA" id="ARBA00008324"/>
    </source>
</evidence>
<comment type="similarity">
    <text evidence="1">Belongs to the thioesterase PaaI family.</text>
</comment>
<dbReference type="Proteomes" id="UP000612899">
    <property type="component" value="Unassembled WGS sequence"/>
</dbReference>
<feature type="domain" description="Thioesterase" evidence="3">
    <location>
        <begin position="51"/>
        <end position="125"/>
    </location>
</feature>
<dbReference type="EMBL" id="BONY01000006">
    <property type="protein sequence ID" value="GIH03263.1"/>
    <property type="molecule type" value="Genomic_DNA"/>
</dbReference>
<dbReference type="InterPro" id="IPR006683">
    <property type="entry name" value="Thioestr_dom"/>
</dbReference>